<evidence type="ECO:0000313" key="8">
    <source>
        <dbReference type="Proteomes" id="UP000216147"/>
    </source>
</evidence>
<dbReference type="PROSITE" id="PS51724">
    <property type="entry name" value="SPOR"/>
    <property type="match status" value="1"/>
</dbReference>
<dbReference type="PANTHER" id="PTHR34183">
    <property type="entry name" value="ENDOLYTIC PEPTIDOGLYCAN TRANSGLYCOSYLASE RLPA"/>
    <property type="match status" value="1"/>
</dbReference>
<dbReference type="Gene3D" id="2.40.40.10">
    <property type="entry name" value="RlpA-like domain"/>
    <property type="match status" value="1"/>
</dbReference>
<evidence type="ECO:0000256" key="4">
    <source>
        <dbReference type="HAMAP-Rule" id="MF_02071"/>
    </source>
</evidence>
<keyword evidence="3 4" id="KW-0961">Cell wall biogenesis/degradation</keyword>
<organism evidence="7 8">
    <name type="scientific">Brevundimonas subvibrioides</name>
    <dbReference type="NCBI Taxonomy" id="74313"/>
    <lineage>
        <taxon>Bacteria</taxon>
        <taxon>Pseudomonadati</taxon>
        <taxon>Pseudomonadota</taxon>
        <taxon>Alphaproteobacteria</taxon>
        <taxon>Caulobacterales</taxon>
        <taxon>Caulobacteraceae</taxon>
        <taxon>Brevundimonas</taxon>
    </lineage>
</organism>
<gene>
    <name evidence="4" type="primary">rlpA</name>
    <name evidence="7" type="ORF">B7Y86_09405</name>
</gene>
<dbReference type="InterPro" id="IPR036680">
    <property type="entry name" value="SPOR-like_sf"/>
</dbReference>
<dbReference type="Gene3D" id="3.30.70.1070">
    <property type="entry name" value="Sporulation related repeat"/>
    <property type="match status" value="1"/>
</dbReference>
<dbReference type="InterPro" id="IPR009009">
    <property type="entry name" value="RlpA-like_DPBB"/>
</dbReference>
<proteinExistence type="inferred from homology"/>
<dbReference type="AlphaFoldDB" id="A0A258HKS3"/>
<evidence type="ECO:0000256" key="5">
    <source>
        <dbReference type="RuleBase" id="RU003495"/>
    </source>
</evidence>
<dbReference type="InterPro" id="IPR034718">
    <property type="entry name" value="RlpA"/>
</dbReference>
<dbReference type="InterPro" id="IPR012997">
    <property type="entry name" value="RplA"/>
</dbReference>
<dbReference type="SUPFAM" id="SSF110997">
    <property type="entry name" value="Sporulation related repeat"/>
    <property type="match status" value="1"/>
</dbReference>
<evidence type="ECO:0000313" key="7">
    <source>
        <dbReference type="EMBL" id="OYX56952.1"/>
    </source>
</evidence>
<dbReference type="GO" id="GO:0071555">
    <property type="term" value="P:cell wall organization"/>
    <property type="evidence" value="ECO:0007669"/>
    <property type="project" value="UniProtKB-KW"/>
</dbReference>
<dbReference type="PANTHER" id="PTHR34183:SF1">
    <property type="entry name" value="ENDOLYTIC PEPTIDOGLYCAN TRANSGLYCOSYLASE RLPA"/>
    <property type="match status" value="1"/>
</dbReference>
<accession>A0A258HKS3</accession>
<dbReference type="CDD" id="cd22268">
    <property type="entry name" value="DPBB_RlpA-like"/>
    <property type="match status" value="1"/>
</dbReference>
<evidence type="ECO:0000256" key="2">
    <source>
        <dbReference type="ARBA" id="ARBA00023239"/>
    </source>
</evidence>
<dbReference type="NCBIfam" id="TIGR00413">
    <property type="entry name" value="rlpA"/>
    <property type="match status" value="1"/>
</dbReference>
<dbReference type="Proteomes" id="UP000216147">
    <property type="component" value="Unassembled WGS sequence"/>
</dbReference>
<keyword evidence="2 4" id="KW-0456">Lyase</keyword>
<sequence precursor="true">MSMSPVLLRRASRVAVVVAATALLAACASAGATSGGATGPTRGGSRVADAAPVVTDPAPIVSGTMRRYQIRGRWYQPEEQPDYDVVGLASWYGDQFNGRPTATGERFDMQALTAAHKTLPLPGLVEVTNLANGRRVVLRVNDRGPFVDDRIIDLSRGAAESLDMLSRGVGEVRVRYLGRAPRLGGGTVLQVAGAAPPPPLPAAAPVEAGQRYWIEVAAYRDQPRAQSVAERIGRSARVQAASDQSMFRVLMGPWNDADAAERARRSVMADGFADALLISAP</sequence>
<dbReference type="EMBL" id="NCEQ01000007">
    <property type="protein sequence ID" value="OYX56952.1"/>
    <property type="molecule type" value="Genomic_DNA"/>
</dbReference>
<dbReference type="SUPFAM" id="SSF50685">
    <property type="entry name" value="Barwin-like endoglucanases"/>
    <property type="match status" value="1"/>
</dbReference>
<dbReference type="InterPro" id="IPR036908">
    <property type="entry name" value="RlpA-like_sf"/>
</dbReference>
<evidence type="ECO:0000256" key="3">
    <source>
        <dbReference type="ARBA" id="ARBA00023316"/>
    </source>
</evidence>
<comment type="similarity">
    <text evidence="4 5">Belongs to the RlpA family.</text>
</comment>
<dbReference type="Pfam" id="PF03330">
    <property type="entry name" value="DPBB_1"/>
    <property type="match status" value="1"/>
</dbReference>
<protein>
    <recommendedName>
        <fullName evidence="4">Endolytic peptidoglycan transglycosylase RlpA</fullName>
        <ecNumber evidence="4">4.2.2.-</ecNumber>
    </recommendedName>
</protein>
<evidence type="ECO:0000259" key="6">
    <source>
        <dbReference type="PROSITE" id="PS51724"/>
    </source>
</evidence>
<comment type="function">
    <text evidence="4">Lytic transglycosylase with a strong preference for naked glycan strands that lack stem peptides.</text>
</comment>
<dbReference type="HAMAP" id="MF_02071">
    <property type="entry name" value="RlpA"/>
    <property type="match status" value="1"/>
</dbReference>
<name>A0A258HKS3_9CAUL</name>
<dbReference type="GO" id="GO:0008932">
    <property type="term" value="F:lytic endotransglycosylase activity"/>
    <property type="evidence" value="ECO:0007669"/>
    <property type="project" value="UniProtKB-UniRule"/>
</dbReference>
<feature type="chain" id="PRO_5013406198" description="Endolytic peptidoglycan transglycosylase RlpA" evidence="4">
    <location>
        <begin position="31"/>
        <end position="281"/>
    </location>
</feature>
<feature type="signal peptide" evidence="4">
    <location>
        <begin position="1"/>
        <end position="30"/>
    </location>
</feature>
<comment type="caution">
    <text evidence="7">The sequence shown here is derived from an EMBL/GenBank/DDBJ whole genome shotgun (WGS) entry which is preliminary data.</text>
</comment>
<dbReference type="GO" id="GO:0042834">
    <property type="term" value="F:peptidoglycan binding"/>
    <property type="evidence" value="ECO:0007669"/>
    <property type="project" value="InterPro"/>
</dbReference>
<dbReference type="GO" id="GO:0000270">
    <property type="term" value="P:peptidoglycan metabolic process"/>
    <property type="evidence" value="ECO:0007669"/>
    <property type="project" value="UniProtKB-UniRule"/>
</dbReference>
<reference evidence="7 8" key="1">
    <citation type="submission" date="2017-03" db="EMBL/GenBank/DDBJ databases">
        <title>Lifting the veil on microbial sulfur biogeochemistry in mining wastewaters.</title>
        <authorList>
            <person name="Kantor R.S."/>
            <person name="Colenbrander Nelson T."/>
            <person name="Marshall S."/>
            <person name="Bennett D."/>
            <person name="Apte S."/>
            <person name="Camacho D."/>
            <person name="Thomas B.C."/>
            <person name="Warren L.A."/>
            <person name="Banfield J.F."/>
        </authorList>
    </citation>
    <scope>NUCLEOTIDE SEQUENCE [LARGE SCALE GENOMIC DNA]</scope>
    <source>
        <strain evidence="7">32-68-21</strain>
    </source>
</reference>
<dbReference type="InterPro" id="IPR007730">
    <property type="entry name" value="SPOR-like_dom"/>
</dbReference>
<dbReference type="EC" id="4.2.2.-" evidence="4"/>
<feature type="domain" description="SPOR" evidence="6">
    <location>
        <begin position="206"/>
        <end position="280"/>
    </location>
</feature>
<keyword evidence="1 4" id="KW-0732">Signal</keyword>
<evidence type="ECO:0000256" key="1">
    <source>
        <dbReference type="ARBA" id="ARBA00022729"/>
    </source>
</evidence>
<dbReference type="Pfam" id="PF05036">
    <property type="entry name" value="SPOR"/>
    <property type="match status" value="1"/>
</dbReference>